<dbReference type="InterPro" id="IPR002683">
    <property type="entry name" value="PsbP_C"/>
</dbReference>
<dbReference type="Pfam" id="PF01789">
    <property type="entry name" value="PsbP"/>
    <property type="match status" value="1"/>
</dbReference>
<sequence length="292" mass="31746">MERKARFSLSSYLVIAVVLAGLFAAFSGESRLQQAPVPTRNVQKTPGVSSCSPNKMLPKRNMMKAIGSALFLGAAKPAISGDVLFQSQEAAPVLCTRPKPGKGRPLGIIDVENKEVYERTRCIVGGYTIGDTKYEFQAPDIFQPLTGFFAGGPDPAGTLDMRLETMKYGGNRPVTIVISNGKGNESKEKRPWSGKKSITDLGNPDQFLKTFAPQLVVNEKIATVEEKDGIVYYKYVLYKAAANYNNRKVISAAIYNGDLIACVGLASDSNWEKAKPVLLNVIDSFRIIPNSA</sequence>
<name>A0A7S4DIZ1_9EUKA</name>
<dbReference type="InterPro" id="IPR016123">
    <property type="entry name" value="Mog1/PsbP_a/b/a-sand"/>
</dbReference>
<dbReference type="AlphaFoldDB" id="A0A7S4DIZ1"/>
<organism evidence="2">
    <name type="scientific">Lotharella globosa</name>
    <dbReference type="NCBI Taxonomy" id="91324"/>
    <lineage>
        <taxon>Eukaryota</taxon>
        <taxon>Sar</taxon>
        <taxon>Rhizaria</taxon>
        <taxon>Cercozoa</taxon>
        <taxon>Chlorarachniophyceae</taxon>
        <taxon>Lotharella</taxon>
    </lineage>
</organism>
<dbReference type="GO" id="GO:0015979">
    <property type="term" value="P:photosynthesis"/>
    <property type="evidence" value="ECO:0007669"/>
    <property type="project" value="InterPro"/>
</dbReference>
<feature type="domain" description="PsbP C-terminal" evidence="1">
    <location>
        <begin position="191"/>
        <end position="287"/>
    </location>
</feature>
<protein>
    <recommendedName>
        <fullName evidence="1">PsbP C-terminal domain-containing protein</fullName>
    </recommendedName>
</protein>
<dbReference type="GO" id="GO:0005509">
    <property type="term" value="F:calcium ion binding"/>
    <property type="evidence" value="ECO:0007669"/>
    <property type="project" value="InterPro"/>
</dbReference>
<dbReference type="SUPFAM" id="SSF55724">
    <property type="entry name" value="Mog1p/PsbP-like"/>
    <property type="match status" value="1"/>
</dbReference>
<dbReference type="PANTHER" id="PTHR31407">
    <property type="match status" value="1"/>
</dbReference>
<dbReference type="GO" id="GO:0019898">
    <property type="term" value="C:extrinsic component of membrane"/>
    <property type="evidence" value="ECO:0007669"/>
    <property type="project" value="InterPro"/>
</dbReference>
<evidence type="ECO:0000259" key="1">
    <source>
        <dbReference type="Pfam" id="PF01789"/>
    </source>
</evidence>
<evidence type="ECO:0000313" key="2">
    <source>
        <dbReference type="EMBL" id="CAE0653037.1"/>
    </source>
</evidence>
<dbReference type="EMBL" id="HBIV01007953">
    <property type="protein sequence ID" value="CAE0653037.1"/>
    <property type="molecule type" value="Transcribed_RNA"/>
</dbReference>
<reference evidence="2" key="1">
    <citation type="submission" date="2021-01" db="EMBL/GenBank/DDBJ databases">
        <authorList>
            <person name="Corre E."/>
            <person name="Pelletier E."/>
            <person name="Niang G."/>
            <person name="Scheremetjew M."/>
            <person name="Finn R."/>
            <person name="Kale V."/>
            <person name="Holt S."/>
            <person name="Cochrane G."/>
            <person name="Meng A."/>
            <person name="Brown T."/>
            <person name="Cohen L."/>
        </authorList>
    </citation>
    <scope>NUCLEOTIDE SEQUENCE</scope>
    <source>
        <strain evidence="2">CCCM811</strain>
    </source>
</reference>
<dbReference type="PANTHER" id="PTHR31407:SF38">
    <property type="entry name" value="PSBP DOMAIN-CONTAINING PROTEIN 4, CHLOROPLASTIC"/>
    <property type="match status" value="1"/>
</dbReference>
<gene>
    <name evidence="2" type="ORF">LGLO00237_LOCUS5946</name>
</gene>
<accession>A0A7S4DIZ1</accession>
<dbReference type="Gene3D" id="3.40.1000.10">
    <property type="entry name" value="Mog1/PsbP, alpha/beta/alpha sandwich"/>
    <property type="match status" value="1"/>
</dbReference>
<proteinExistence type="predicted"/>
<dbReference type="GO" id="GO:0009523">
    <property type="term" value="C:photosystem II"/>
    <property type="evidence" value="ECO:0007669"/>
    <property type="project" value="InterPro"/>
</dbReference>